<gene>
    <name evidence="2" type="ordered locus">Caci_7120</name>
</gene>
<dbReference type="InParanoid" id="C7Q6T7"/>
<sequence>MTHYLTSLALLYASVSLYTSMRHPHVHMRLRHGHARVEHEFAGAGGRLAAWITRRLGSMWTVYVCVALTMAWILLGSRTFLGFDPYPYPFMLFLGNMAQLLLIFVILLGQQVLGRTGDRRAIQTFEDAEAILHDCEQIQNHLIAQDAHLAACVVLDELEQFQLTAAAERFTTPPTMADEHISANARLAARITARCGTMSAFYIAAAFQMVWIVLAQTGVLRFDKYPFAFLLFLSSLAQLLLMFVIMLGQQVLGRAADRRAEMTFRDAEAVLRACERLQAHLRAQDLAIRHVVDHMTTCGSAEHR</sequence>
<protein>
    <recommendedName>
        <fullName evidence="4">DUF1003 domain-containing protein</fullName>
    </recommendedName>
</protein>
<name>C7Q6T7_CATAD</name>
<dbReference type="KEGG" id="cai:Caci_7120"/>
<feature type="transmembrane region" description="Helical" evidence="1">
    <location>
        <begin position="56"/>
        <end position="75"/>
    </location>
</feature>
<accession>C7Q6T7</accession>
<dbReference type="AlphaFoldDB" id="C7Q6T7"/>
<dbReference type="PANTHER" id="PTHR41386">
    <property type="entry name" value="INTEGRAL MEMBRANE PROTEIN-RELATED"/>
    <property type="match status" value="1"/>
</dbReference>
<feature type="transmembrane region" description="Helical" evidence="1">
    <location>
        <begin position="200"/>
        <end position="219"/>
    </location>
</feature>
<feature type="transmembrane region" description="Helical" evidence="1">
    <location>
        <begin position="225"/>
        <end position="248"/>
    </location>
</feature>
<dbReference type="Pfam" id="PF06210">
    <property type="entry name" value="DUF1003"/>
    <property type="match status" value="2"/>
</dbReference>
<dbReference type="Proteomes" id="UP000000851">
    <property type="component" value="Chromosome"/>
</dbReference>
<feature type="transmembrane region" description="Helical" evidence="1">
    <location>
        <begin position="87"/>
        <end position="109"/>
    </location>
</feature>
<proteinExistence type="predicted"/>
<keyword evidence="1" id="KW-0472">Membrane</keyword>
<dbReference type="OrthoDB" id="3177121at2"/>
<reference evidence="2 3" key="1">
    <citation type="journal article" date="2009" name="Stand. Genomic Sci.">
        <title>Complete genome sequence of Catenulispora acidiphila type strain (ID 139908).</title>
        <authorList>
            <person name="Copeland A."/>
            <person name="Lapidus A."/>
            <person name="Glavina Del Rio T."/>
            <person name="Nolan M."/>
            <person name="Lucas S."/>
            <person name="Chen F."/>
            <person name="Tice H."/>
            <person name="Cheng J.F."/>
            <person name="Bruce D."/>
            <person name="Goodwin L."/>
            <person name="Pitluck S."/>
            <person name="Mikhailova N."/>
            <person name="Pati A."/>
            <person name="Ivanova N."/>
            <person name="Mavromatis K."/>
            <person name="Chen A."/>
            <person name="Palaniappan K."/>
            <person name="Chain P."/>
            <person name="Land M."/>
            <person name="Hauser L."/>
            <person name="Chang Y.J."/>
            <person name="Jeffries C.D."/>
            <person name="Chertkov O."/>
            <person name="Brettin T."/>
            <person name="Detter J.C."/>
            <person name="Han C."/>
            <person name="Ali Z."/>
            <person name="Tindall B.J."/>
            <person name="Goker M."/>
            <person name="Bristow J."/>
            <person name="Eisen J.A."/>
            <person name="Markowitz V."/>
            <person name="Hugenholtz P."/>
            <person name="Kyrpides N.C."/>
            <person name="Klenk H.P."/>
        </authorList>
    </citation>
    <scope>NUCLEOTIDE SEQUENCE [LARGE SCALE GENOMIC DNA]</scope>
    <source>
        <strain evidence="3">DSM 44928 / JCM 14897 / NBRC 102108 / NRRL B-24433 / ID139908</strain>
    </source>
</reference>
<evidence type="ECO:0000256" key="1">
    <source>
        <dbReference type="SAM" id="Phobius"/>
    </source>
</evidence>
<organism evidence="2 3">
    <name type="scientific">Catenulispora acidiphila (strain DSM 44928 / JCM 14897 / NBRC 102108 / NRRL B-24433 / ID139908)</name>
    <dbReference type="NCBI Taxonomy" id="479433"/>
    <lineage>
        <taxon>Bacteria</taxon>
        <taxon>Bacillati</taxon>
        <taxon>Actinomycetota</taxon>
        <taxon>Actinomycetes</taxon>
        <taxon>Catenulisporales</taxon>
        <taxon>Catenulisporaceae</taxon>
        <taxon>Catenulispora</taxon>
    </lineage>
</organism>
<dbReference type="eggNOG" id="COG4420">
    <property type="taxonomic scope" value="Bacteria"/>
</dbReference>
<keyword evidence="1" id="KW-0812">Transmembrane</keyword>
<evidence type="ECO:0000313" key="2">
    <source>
        <dbReference type="EMBL" id="ACU75950.1"/>
    </source>
</evidence>
<evidence type="ECO:0008006" key="4">
    <source>
        <dbReference type="Google" id="ProtNLM"/>
    </source>
</evidence>
<dbReference type="HOGENOM" id="CLU_914290_0_0_11"/>
<dbReference type="InterPro" id="IPR010406">
    <property type="entry name" value="DUF1003"/>
</dbReference>
<keyword evidence="3" id="KW-1185">Reference proteome</keyword>
<keyword evidence="1" id="KW-1133">Transmembrane helix</keyword>
<dbReference type="PANTHER" id="PTHR41386:SF1">
    <property type="entry name" value="MEMBRANE PROTEIN"/>
    <property type="match status" value="1"/>
</dbReference>
<dbReference type="EMBL" id="CP001700">
    <property type="protein sequence ID" value="ACU75950.1"/>
    <property type="molecule type" value="Genomic_DNA"/>
</dbReference>
<evidence type="ECO:0000313" key="3">
    <source>
        <dbReference type="Proteomes" id="UP000000851"/>
    </source>
</evidence>